<evidence type="ECO:0000259" key="9">
    <source>
        <dbReference type="Pfam" id="PF19283"/>
    </source>
</evidence>
<evidence type="ECO:0000256" key="7">
    <source>
        <dbReference type="ARBA" id="ARBA00022801"/>
    </source>
</evidence>
<evidence type="ECO:0000256" key="1">
    <source>
        <dbReference type="ARBA" id="ARBA00000721"/>
    </source>
</evidence>
<dbReference type="SUPFAM" id="SSF82171">
    <property type="entry name" value="DPP6 N-terminal domain-like"/>
    <property type="match status" value="1"/>
</dbReference>
<feature type="domain" description="Acylamino-acid-releasing enzyme N-terminal" evidence="9">
    <location>
        <begin position="81"/>
        <end position="482"/>
    </location>
</feature>
<evidence type="ECO:0000256" key="5">
    <source>
        <dbReference type="ARBA" id="ARBA00012917"/>
    </source>
</evidence>
<keyword evidence="7" id="KW-0378">Hydrolase</keyword>
<dbReference type="FunFam" id="3.40.50.1820:FF:000043">
    <property type="entry name" value="acylamino-acid-releasing enzyme"/>
    <property type="match status" value="1"/>
</dbReference>
<evidence type="ECO:0000256" key="2">
    <source>
        <dbReference type="ARBA" id="ARBA00004496"/>
    </source>
</evidence>
<dbReference type="EC" id="3.4.19.1" evidence="5"/>
<gene>
    <name evidence="10" type="ORF">TCNE_LOCUS14867</name>
</gene>
<dbReference type="GO" id="GO:0008242">
    <property type="term" value="F:omega peptidase activity"/>
    <property type="evidence" value="ECO:0007669"/>
    <property type="project" value="UniProtKB-EC"/>
</dbReference>
<dbReference type="InterPro" id="IPR029058">
    <property type="entry name" value="AB_hydrolase_fold"/>
</dbReference>
<evidence type="ECO:0000256" key="3">
    <source>
        <dbReference type="ARBA" id="ARBA00010040"/>
    </source>
</evidence>
<evidence type="ECO:0000313" key="12">
    <source>
        <dbReference type="WBParaSite" id="TCNE_0001486701-mRNA-1"/>
    </source>
</evidence>
<dbReference type="PANTHER" id="PTHR42776">
    <property type="entry name" value="SERINE PEPTIDASE S9 FAMILY MEMBER"/>
    <property type="match status" value="1"/>
</dbReference>
<dbReference type="PANTHER" id="PTHR42776:SF4">
    <property type="entry name" value="ACYLAMINO-ACID-RELEASING ENZYME"/>
    <property type="match status" value="1"/>
</dbReference>
<sequence length="755" mass="85012">MDATTSAVQALEKLKDLYGDIAQVPVALNGRLHRKTSSRYLQATCIWSNRAVEMKKIHKAQRLSVLCEKADDRQLYELISTTSMPLTNFENLATAYSKSDSKLATLITVPEGKEKKQYIKIYDLLEHIELCCVDVTTPKKHGLVHADGEFGGLKWSNGEGHVLFTAEKYIKKSEYFDADLDWSNEEKVIESNVNYLEQGNKFRLLENWGEQRFEICRPVLCFMDTSGTVTVIDQIPDNLSPAYSVWAPQDDGIVFFGIKNEPFKLGKIYCNNRRGTLYYYELESARLIALSDENVAIEETAFSPDNSKLVYFERPAYGPHNATFSMHVVGDFESDLTMFCSYPYSKQIYVTAINWSDKKNKEVVPIVSVPESAKPIFSAPNSFPGFHMMQLPSRCWAKDNRRVVVSTAWGAKLEIVVVDTESCSVSKISNVLNVHGSWSLFDVLDDNLLVACAAPNRPPTALVGRLPKLGEEEKILWTRLESNSTPPEVRLRLLDYSWKMIEFSSHDGKRYEGLLYLPNSGDAVPLVVNPHGGPHGISIASWPRREIVLLLNSGYAVLAVNYHGSIGYGDKFVRSLLGRCGDLDVKDHAVESVLESEPRLDRERVALFGGSHGGFLSSHLIGQYPGFYKVCAALNPVLNIATMFEISDIADWAVVCATGVDQNWNKALTKEQRDAMYKASPIAHVEKVTTPYLLLIGERDLRVVSHYRPFLRNLTARGIPNKVLTYPESCHPLEEVDVEADYSINLVRWFDKYIQ</sequence>
<reference evidence="12" key="1">
    <citation type="submission" date="2016-06" db="UniProtKB">
        <authorList>
            <consortium name="WormBaseParasite"/>
        </authorList>
    </citation>
    <scope>IDENTIFICATION</scope>
</reference>
<name>A0A183V297_TOXCA</name>
<comment type="catalytic activity">
    <reaction evidence="1">
        <text>Cleavage of an N-acetyl or N-formyl amino acid from the N-terminus of a polypeptide.</text>
        <dbReference type="EC" id="3.4.19.1"/>
    </reaction>
</comment>
<keyword evidence="6" id="KW-0963">Cytoplasm</keyword>
<comment type="subcellular location">
    <subcellularLocation>
        <location evidence="2">Cytoplasm</location>
    </subcellularLocation>
</comment>
<reference evidence="10 11" key="2">
    <citation type="submission" date="2018-11" db="EMBL/GenBank/DDBJ databases">
        <authorList>
            <consortium name="Pathogen Informatics"/>
        </authorList>
    </citation>
    <scope>NUCLEOTIDE SEQUENCE [LARGE SCALE GENOMIC DNA]</scope>
</reference>
<evidence type="ECO:0000256" key="6">
    <source>
        <dbReference type="ARBA" id="ARBA00022490"/>
    </source>
</evidence>
<feature type="domain" description="Peptidase S9 prolyl oligopeptidase catalytic" evidence="8">
    <location>
        <begin position="546"/>
        <end position="754"/>
    </location>
</feature>
<organism evidence="11 12">
    <name type="scientific">Toxocara canis</name>
    <name type="common">Canine roundworm</name>
    <dbReference type="NCBI Taxonomy" id="6265"/>
    <lineage>
        <taxon>Eukaryota</taxon>
        <taxon>Metazoa</taxon>
        <taxon>Ecdysozoa</taxon>
        <taxon>Nematoda</taxon>
        <taxon>Chromadorea</taxon>
        <taxon>Rhabditida</taxon>
        <taxon>Spirurina</taxon>
        <taxon>Ascaridomorpha</taxon>
        <taxon>Ascaridoidea</taxon>
        <taxon>Toxocaridae</taxon>
        <taxon>Toxocara</taxon>
    </lineage>
</organism>
<accession>A0A183V297</accession>
<dbReference type="InterPro" id="IPR045550">
    <property type="entry name" value="AARE_N"/>
</dbReference>
<dbReference type="GO" id="GO:0004252">
    <property type="term" value="F:serine-type endopeptidase activity"/>
    <property type="evidence" value="ECO:0007669"/>
    <property type="project" value="TreeGrafter"/>
</dbReference>
<evidence type="ECO:0000256" key="4">
    <source>
        <dbReference type="ARBA" id="ARBA00011881"/>
    </source>
</evidence>
<dbReference type="Pfam" id="PF19283">
    <property type="entry name" value="APEH_N"/>
    <property type="match status" value="1"/>
</dbReference>
<keyword evidence="11" id="KW-1185">Reference proteome</keyword>
<dbReference type="Pfam" id="PF00326">
    <property type="entry name" value="Peptidase_S9"/>
    <property type="match status" value="1"/>
</dbReference>
<proteinExistence type="inferred from homology"/>
<dbReference type="SUPFAM" id="SSF53474">
    <property type="entry name" value="alpha/beta-Hydrolases"/>
    <property type="match status" value="1"/>
</dbReference>
<dbReference type="WBParaSite" id="TCNE_0001486701-mRNA-1">
    <property type="protein sequence ID" value="TCNE_0001486701-mRNA-1"/>
    <property type="gene ID" value="TCNE_0001486701"/>
</dbReference>
<dbReference type="GO" id="GO:0005737">
    <property type="term" value="C:cytoplasm"/>
    <property type="evidence" value="ECO:0007669"/>
    <property type="project" value="UniProtKB-SubCell"/>
</dbReference>
<evidence type="ECO:0000313" key="11">
    <source>
        <dbReference type="Proteomes" id="UP000050794"/>
    </source>
</evidence>
<comment type="subunit">
    <text evidence="4">Homotetramer.</text>
</comment>
<evidence type="ECO:0000313" key="10">
    <source>
        <dbReference type="EMBL" id="VDM46188.1"/>
    </source>
</evidence>
<protein>
    <recommendedName>
        <fullName evidence="5">acylaminoacyl-peptidase</fullName>
        <ecNumber evidence="5">3.4.19.1</ecNumber>
    </recommendedName>
</protein>
<dbReference type="EMBL" id="UYWY01022497">
    <property type="protein sequence ID" value="VDM46188.1"/>
    <property type="molecule type" value="Genomic_DNA"/>
</dbReference>
<dbReference type="Proteomes" id="UP000050794">
    <property type="component" value="Unassembled WGS sequence"/>
</dbReference>
<comment type="similarity">
    <text evidence="3">Belongs to the peptidase S9C family.</text>
</comment>
<dbReference type="GO" id="GO:0006508">
    <property type="term" value="P:proteolysis"/>
    <property type="evidence" value="ECO:0007669"/>
    <property type="project" value="InterPro"/>
</dbReference>
<dbReference type="InterPro" id="IPR001375">
    <property type="entry name" value="Peptidase_S9_cat"/>
</dbReference>
<evidence type="ECO:0000259" key="8">
    <source>
        <dbReference type="Pfam" id="PF00326"/>
    </source>
</evidence>
<dbReference type="AlphaFoldDB" id="A0A183V297"/>
<dbReference type="Gene3D" id="3.40.50.1820">
    <property type="entry name" value="alpha/beta hydrolase"/>
    <property type="match status" value="1"/>
</dbReference>